<dbReference type="InterPro" id="IPR017459">
    <property type="entry name" value="Glycosyl_Trfase_fam3_N_dom"/>
</dbReference>
<name>A0ABU9H9M5_9GAMM</name>
<dbReference type="Pfam" id="PF00591">
    <property type="entry name" value="Glycos_transf_3"/>
    <property type="match status" value="1"/>
</dbReference>
<keyword evidence="3" id="KW-0057">Aromatic amino acid biosynthesis</keyword>
<dbReference type="InterPro" id="IPR036320">
    <property type="entry name" value="Glycosyl_Trfase_fam3_N_dom_sf"/>
</dbReference>
<organism evidence="6 7">
    <name type="scientific">Psychromonas arctica</name>
    <dbReference type="NCBI Taxonomy" id="168275"/>
    <lineage>
        <taxon>Bacteria</taxon>
        <taxon>Pseudomonadati</taxon>
        <taxon>Pseudomonadota</taxon>
        <taxon>Gammaproteobacteria</taxon>
        <taxon>Alteromonadales</taxon>
        <taxon>Psychromonadaceae</taxon>
        <taxon>Psychromonas</taxon>
    </lineage>
</organism>
<keyword evidence="7" id="KW-1185">Reference proteome</keyword>
<dbReference type="GO" id="GO:0016740">
    <property type="term" value="F:transferase activity"/>
    <property type="evidence" value="ECO:0007669"/>
    <property type="project" value="UniProtKB-KW"/>
</dbReference>
<keyword evidence="1" id="KW-0328">Glycosyltransferase</keyword>
<dbReference type="InterPro" id="IPR035902">
    <property type="entry name" value="Nuc_phospho_transferase"/>
</dbReference>
<reference evidence="6 7" key="1">
    <citation type="submission" date="2024-02" db="EMBL/GenBank/DDBJ databases">
        <title>Bacteria isolated from the canopy kelp, Nereocystis luetkeana.</title>
        <authorList>
            <person name="Pfister C.A."/>
            <person name="Younker I.T."/>
            <person name="Light S.H."/>
        </authorList>
    </citation>
    <scope>NUCLEOTIDE SEQUENCE [LARGE SCALE GENOMIC DNA]</scope>
    <source>
        <strain evidence="6 7">TI.2.07</strain>
    </source>
</reference>
<dbReference type="Proteomes" id="UP001366060">
    <property type="component" value="Unassembled WGS sequence"/>
</dbReference>
<evidence type="ECO:0000256" key="3">
    <source>
        <dbReference type="ARBA" id="ARBA00022822"/>
    </source>
</evidence>
<dbReference type="SUPFAM" id="SSF52418">
    <property type="entry name" value="Nucleoside phosphorylase/phosphoribosyltransferase catalytic domain"/>
    <property type="match status" value="1"/>
</dbReference>
<evidence type="ECO:0000259" key="4">
    <source>
        <dbReference type="Pfam" id="PF00591"/>
    </source>
</evidence>
<sequence length="325" mass="36064">MFSEYIKLTGRGEKGRRPLTMDESKQALTDYLNGDATLLQLAVLLMLQRVRCETPEEAAGYIAALRTKVSNDWHTLTPDLDWPCFAGKKRQPPWLLLAAKLLAANGVKIFLHGHMTVDLVKYQVESACPLLNIAIADTPEKAKIALENDSLVYVPLSAYCPELIELLALREQVGLRTPLNTVARSVNPSNAPYSIHGVFHKSYEKIHAQAALLNNEHSIIAFKGEGGESEVNPRVSTLACGVTQVNGKAQYVEQDWPTYLEDFSGAHTEVSAEYLLKVWNKEIEDAYGDAAVITTVAMVLKQMQPDSSQDEALQKAKQLWESRTI</sequence>
<dbReference type="InterPro" id="IPR005940">
    <property type="entry name" value="Anthranilate_Pribosyl_Tfrase"/>
</dbReference>
<keyword evidence="3" id="KW-0822">Tryptophan biosynthesis</keyword>
<dbReference type="Pfam" id="PF02885">
    <property type="entry name" value="Glycos_trans_3N"/>
    <property type="match status" value="1"/>
</dbReference>
<dbReference type="SUPFAM" id="SSF47648">
    <property type="entry name" value="Nucleoside phosphorylase/phosphoribosyltransferase N-terminal domain"/>
    <property type="match status" value="1"/>
</dbReference>
<dbReference type="PANTHER" id="PTHR43285">
    <property type="entry name" value="ANTHRANILATE PHOSPHORIBOSYLTRANSFERASE"/>
    <property type="match status" value="1"/>
</dbReference>
<comment type="caution">
    <text evidence="6">The sequence shown here is derived from an EMBL/GenBank/DDBJ whole genome shotgun (WGS) entry which is preliminary data.</text>
</comment>
<feature type="domain" description="Glycosyl transferase family 3" evidence="4">
    <location>
        <begin position="98"/>
        <end position="319"/>
    </location>
</feature>
<accession>A0ABU9H9M5</accession>
<dbReference type="Gene3D" id="3.40.1030.10">
    <property type="entry name" value="Nucleoside phosphorylase/phosphoribosyltransferase catalytic domain"/>
    <property type="match status" value="1"/>
</dbReference>
<evidence type="ECO:0000259" key="5">
    <source>
        <dbReference type="Pfam" id="PF02885"/>
    </source>
</evidence>
<dbReference type="PANTHER" id="PTHR43285:SF4">
    <property type="entry name" value="TRANSFERASE"/>
    <property type="match status" value="1"/>
</dbReference>
<dbReference type="Gene3D" id="1.20.970.10">
    <property type="entry name" value="Transferase, Pyrimidine Nucleoside Phosphorylase, Chain C"/>
    <property type="match status" value="1"/>
</dbReference>
<dbReference type="EMBL" id="JBAKBA010000007">
    <property type="protein sequence ID" value="MEL0658433.1"/>
    <property type="molecule type" value="Genomic_DNA"/>
</dbReference>
<protein>
    <submittedName>
        <fullName evidence="6">Glycosyl transferase family protein</fullName>
    </submittedName>
</protein>
<dbReference type="RefSeq" id="WP_341627090.1">
    <property type="nucleotide sequence ID" value="NZ_JBAKBA010000007.1"/>
</dbReference>
<feature type="domain" description="Glycosyl transferase family 3 N-terminal" evidence="5">
    <location>
        <begin position="7"/>
        <end position="67"/>
    </location>
</feature>
<keyword evidence="2 6" id="KW-0808">Transferase</keyword>
<gene>
    <name evidence="6" type="ORF">V6255_04690</name>
</gene>
<evidence type="ECO:0000313" key="7">
    <source>
        <dbReference type="Proteomes" id="UP001366060"/>
    </source>
</evidence>
<proteinExistence type="predicted"/>
<dbReference type="NCBIfam" id="NF006564">
    <property type="entry name" value="PRK09071.1"/>
    <property type="match status" value="1"/>
</dbReference>
<evidence type="ECO:0000256" key="2">
    <source>
        <dbReference type="ARBA" id="ARBA00022679"/>
    </source>
</evidence>
<keyword evidence="3" id="KW-0028">Amino-acid biosynthesis</keyword>
<evidence type="ECO:0000256" key="1">
    <source>
        <dbReference type="ARBA" id="ARBA00022676"/>
    </source>
</evidence>
<dbReference type="InterPro" id="IPR000312">
    <property type="entry name" value="Glycosyl_Trfase_fam3"/>
</dbReference>
<evidence type="ECO:0000313" key="6">
    <source>
        <dbReference type="EMBL" id="MEL0658433.1"/>
    </source>
</evidence>